<dbReference type="InterPro" id="IPR036465">
    <property type="entry name" value="vWFA_dom_sf"/>
</dbReference>
<dbReference type="InParanoid" id="A0A0P0V5S3"/>
<feature type="compositionally biased region" description="Low complexity" evidence="8">
    <location>
        <begin position="493"/>
        <end position="513"/>
    </location>
</feature>
<name>A0A0P0V5S3_ORYSJ</name>
<feature type="domain" description="VWFA" evidence="10">
    <location>
        <begin position="69"/>
        <end position="240"/>
    </location>
</feature>
<accession>A0A0P0V5S3</accession>
<dbReference type="Pfam" id="PF04535">
    <property type="entry name" value="CASP_dom"/>
    <property type="match status" value="1"/>
</dbReference>
<dbReference type="GO" id="GO:0005886">
    <property type="term" value="C:plasma membrane"/>
    <property type="evidence" value="ECO:0007669"/>
    <property type="project" value="UniProtKB-SubCell"/>
</dbReference>
<dbReference type="EMBL" id="AP014957">
    <property type="protein sequence ID" value="BAS73362.1"/>
    <property type="molecule type" value="Genomic_DNA"/>
</dbReference>
<evidence type="ECO:0000256" key="7">
    <source>
        <dbReference type="SAM" id="Coils"/>
    </source>
</evidence>
<dbReference type="SMART" id="SM00327">
    <property type="entry name" value="VWA"/>
    <property type="match status" value="1"/>
</dbReference>
<dbReference type="PROSITE" id="PS50234">
    <property type="entry name" value="VWFA"/>
    <property type="match status" value="1"/>
</dbReference>
<evidence type="ECO:0000313" key="12">
    <source>
        <dbReference type="Proteomes" id="UP000059680"/>
    </source>
</evidence>
<gene>
    <name evidence="11" type="ordered locus">Os01g0640200</name>
    <name evidence="11" type="ORF">OSNPB_010640200</name>
</gene>
<evidence type="ECO:0000256" key="6">
    <source>
        <dbReference type="ARBA" id="ARBA00023136"/>
    </source>
</evidence>
<dbReference type="Proteomes" id="UP000059680">
    <property type="component" value="Chromosome 1"/>
</dbReference>
<feature type="region of interest" description="Disordered" evidence="8">
    <location>
        <begin position="1"/>
        <end position="23"/>
    </location>
</feature>
<reference evidence="11 12" key="3">
    <citation type="journal article" date="2013" name="Rice">
        <title>Improvement of the Oryza sativa Nipponbare reference genome using next generation sequence and optical map data.</title>
        <authorList>
            <person name="Kawahara Y."/>
            <person name="de la Bastide M."/>
            <person name="Hamilton J.P."/>
            <person name="Kanamori H."/>
            <person name="McCombie W.R."/>
            <person name="Ouyang S."/>
            <person name="Schwartz D.C."/>
            <person name="Tanaka T."/>
            <person name="Wu J."/>
            <person name="Zhou S."/>
            <person name="Childs K.L."/>
            <person name="Davidson R.M."/>
            <person name="Lin H."/>
            <person name="Quesada-Ocampo L."/>
            <person name="Vaillancourt B."/>
            <person name="Sakai H."/>
            <person name="Lee S.S."/>
            <person name="Kim J."/>
            <person name="Numa H."/>
            <person name="Itoh T."/>
            <person name="Buell C.R."/>
            <person name="Matsumoto T."/>
        </authorList>
    </citation>
    <scope>NUCLEOTIDE SEQUENCE [LARGE SCALE GENOMIC DNA]</scope>
    <source>
        <strain evidence="12">cv. Nipponbare</strain>
    </source>
</reference>
<dbReference type="OMA" id="DWNMRFP"/>
<comment type="subcellular location">
    <subcellularLocation>
        <location evidence="1">Cell membrane</location>
        <topology evidence="1">Multi-pass membrane protein</topology>
    </subcellularLocation>
</comment>
<evidence type="ECO:0000313" key="11">
    <source>
        <dbReference type="EMBL" id="BAS73362.1"/>
    </source>
</evidence>
<protein>
    <submittedName>
        <fullName evidence="11">Os01g0640200 protein</fullName>
    </submittedName>
</protein>
<organism evidence="11 12">
    <name type="scientific">Oryza sativa subsp. japonica</name>
    <name type="common">Rice</name>
    <dbReference type="NCBI Taxonomy" id="39947"/>
    <lineage>
        <taxon>Eukaryota</taxon>
        <taxon>Viridiplantae</taxon>
        <taxon>Streptophyta</taxon>
        <taxon>Embryophyta</taxon>
        <taxon>Tracheophyta</taxon>
        <taxon>Spermatophyta</taxon>
        <taxon>Magnoliopsida</taxon>
        <taxon>Liliopsida</taxon>
        <taxon>Poales</taxon>
        <taxon>Poaceae</taxon>
        <taxon>BOP clade</taxon>
        <taxon>Oryzoideae</taxon>
        <taxon>Oryzeae</taxon>
        <taxon>Oryzinae</taxon>
        <taxon>Oryza</taxon>
        <taxon>Oryza sativa</taxon>
    </lineage>
</organism>
<dbReference type="Gramene" id="Os01t0640200-00">
    <property type="protein sequence ID" value="Os01t0640200-00"/>
    <property type="gene ID" value="Os01g0640200"/>
</dbReference>
<evidence type="ECO:0000256" key="9">
    <source>
        <dbReference type="SAM" id="Phobius"/>
    </source>
</evidence>
<dbReference type="STRING" id="39947.A0A0P0V5S3"/>
<keyword evidence="3" id="KW-1003">Cell membrane</keyword>
<dbReference type="eggNOG" id="ENOG502QZGI">
    <property type="taxonomic scope" value="Eukaryota"/>
</dbReference>
<dbReference type="SUPFAM" id="SSF53300">
    <property type="entry name" value="vWA-like"/>
    <property type="match status" value="1"/>
</dbReference>
<feature type="transmembrane region" description="Helical" evidence="9">
    <location>
        <begin position="528"/>
        <end position="547"/>
    </location>
</feature>
<reference evidence="11 12" key="2">
    <citation type="journal article" date="2013" name="Plant Cell Physiol.">
        <title>Rice Annotation Project Database (RAP-DB): an integrative and interactive database for rice genomics.</title>
        <authorList>
            <person name="Sakai H."/>
            <person name="Lee S.S."/>
            <person name="Tanaka T."/>
            <person name="Numa H."/>
            <person name="Kim J."/>
            <person name="Kawahara Y."/>
            <person name="Wakimoto H."/>
            <person name="Yang C.C."/>
            <person name="Iwamoto M."/>
            <person name="Abe T."/>
            <person name="Yamada Y."/>
            <person name="Muto A."/>
            <person name="Inokuchi H."/>
            <person name="Ikemura T."/>
            <person name="Matsumoto T."/>
            <person name="Sasaki T."/>
            <person name="Itoh T."/>
        </authorList>
    </citation>
    <scope>NUCLEOTIDE SEQUENCE [LARGE SCALE GENOMIC DNA]</scope>
    <source>
        <strain evidence="12">cv. Nipponbare</strain>
    </source>
</reference>
<evidence type="ECO:0000256" key="5">
    <source>
        <dbReference type="ARBA" id="ARBA00022989"/>
    </source>
</evidence>
<keyword evidence="7" id="KW-0175">Coiled coil</keyword>
<dbReference type="Pfam" id="PF00092">
    <property type="entry name" value="VWA"/>
    <property type="match status" value="1"/>
</dbReference>
<keyword evidence="12" id="KW-1185">Reference proteome</keyword>
<reference evidence="12" key="1">
    <citation type="journal article" date="2005" name="Nature">
        <title>The map-based sequence of the rice genome.</title>
        <authorList>
            <consortium name="International rice genome sequencing project (IRGSP)"/>
            <person name="Matsumoto T."/>
            <person name="Wu J."/>
            <person name="Kanamori H."/>
            <person name="Katayose Y."/>
            <person name="Fujisawa M."/>
            <person name="Namiki N."/>
            <person name="Mizuno H."/>
            <person name="Yamamoto K."/>
            <person name="Antonio B.A."/>
            <person name="Baba T."/>
            <person name="Sakata K."/>
            <person name="Nagamura Y."/>
            <person name="Aoki H."/>
            <person name="Arikawa K."/>
            <person name="Arita K."/>
            <person name="Bito T."/>
            <person name="Chiden Y."/>
            <person name="Fujitsuka N."/>
            <person name="Fukunaka R."/>
            <person name="Hamada M."/>
            <person name="Harada C."/>
            <person name="Hayashi A."/>
            <person name="Hijishita S."/>
            <person name="Honda M."/>
            <person name="Hosokawa S."/>
            <person name="Ichikawa Y."/>
            <person name="Idonuma A."/>
            <person name="Iijima M."/>
            <person name="Ikeda M."/>
            <person name="Ikeno M."/>
            <person name="Ito K."/>
            <person name="Ito S."/>
            <person name="Ito T."/>
            <person name="Ito Y."/>
            <person name="Ito Y."/>
            <person name="Iwabuchi A."/>
            <person name="Kamiya K."/>
            <person name="Karasawa W."/>
            <person name="Kurita K."/>
            <person name="Katagiri S."/>
            <person name="Kikuta A."/>
            <person name="Kobayashi H."/>
            <person name="Kobayashi N."/>
            <person name="Machita K."/>
            <person name="Maehara T."/>
            <person name="Masukawa M."/>
            <person name="Mizubayashi T."/>
            <person name="Mukai Y."/>
            <person name="Nagasaki H."/>
            <person name="Nagata Y."/>
            <person name="Naito S."/>
            <person name="Nakashima M."/>
            <person name="Nakama Y."/>
            <person name="Nakamichi Y."/>
            <person name="Nakamura M."/>
            <person name="Meguro A."/>
            <person name="Negishi M."/>
            <person name="Ohta I."/>
            <person name="Ohta T."/>
            <person name="Okamoto M."/>
            <person name="Ono N."/>
            <person name="Saji S."/>
            <person name="Sakaguchi M."/>
            <person name="Sakai K."/>
            <person name="Shibata M."/>
            <person name="Shimokawa T."/>
            <person name="Song J."/>
            <person name="Takazaki Y."/>
            <person name="Terasawa K."/>
            <person name="Tsugane M."/>
            <person name="Tsuji K."/>
            <person name="Ueda S."/>
            <person name="Waki K."/>
            <person name="Yamagata H."/>
            <person name="Yamamoto M."/>
            <person name="Yamamoto S."/>
            <person name="Yamane H."/>
            <person name="Yoshiki S."/>
            <person name="Yoshihara R."/>
            <person name="Yukawa K."/>
            <person name="Zhong H."/>
            <person name="Yano M."/>
            <person name="Yuan Q."/>
            <person name="Ouyang S."/>
            <person name="Liu J."/>
            <person name="Jones K.M."/>
            <person name="Gansberger K."/>
            <person name="Moffat K."/>
            <person name="Hill J."/>
            <person name="Bera J."/>
            <person name="Fadrosh D."/>
            <person name="Jin S."/>
            <person name="Johri S."/>
            <person name="Kim M."/>
            <person name="Overton L."/>
            <person name="Reardon M."/>
            <person name="Tsitrin T."/>
            <person name="Vuong H."/>
            <person name="Weaver B."/>
            <person name="Ciecko A."/>
            <person name="Tallon L."/>
            <person name="Jackson J."/>
            <person name="Pai G."/>
            <person name="Aken S.V."/>
            <person name="Utterback T."/>
            <person name="Reidmuller S."/>
            <person name="Feldblyum T."/>
            <person name="Hsiao J."/>
            <person name="Zismann V."/>
            <person name="Iobst S."/>
            <person name="de Vazeille A.R."/>
            <person name="Buell C.R."/>
            <person name="Ying K."/>
            <person name="Li Y."/>
            <person name="Lu T."/>
            <person name="Huang Y."/>
            <person name="Zhao Q."/>
            <person name="Feng Q."/>
            <person name="Zhang L."/>
            <person name="Zhu J."/>
            <person name="Weng Q."/>
            <person name="Mu J."/>
            <person name="Lu Y."/>
            <person name="Fan D."/>
            <person name="Liu Y."/>
            <person name="Guan J."/>
            <person name="Zhang Y."/>
            <person name="Yu S."/>
            <person name="Liu X."/>
            <person name="Zhang Y."/>
            <person name="Hong G."/>
            <person name="Han B."/>
            <person name="Choisne N."/>
            <person name="Demange N."/>
            <person name="Orjeda G."/>
            <person name="Samain S."/>
            <person name="Cattolico L."/>
            <person name="Pelletier E."/>
            <person name="Couloux A."/>
            <person name="Segurens B."/>
            <person name="Wincker P."/>
            <person name="D'Hont A."/>
            <person name="Scarpelli C."/>
            <person name="Weissenbach J."/>
            <person name="Salanoubat M."/>
            <person name="Quetier F."/>
            <person name="Yu Y."/>
            <person name="Kim H.R."/>
            <person name="Rambo T."/>
            <person name="Currie J."/>
            <person name="Collura K."/>
            <person name="Luo M."/>
            <person name="Yang T."/>
            <person name="Ammiraju J.S.S."/>
            <person name="Engler F."/>
            <person name="Soderlund C."/>
            <person name="Wing R.A."/>
            <person name="Palmer L.E."/>
            <person name="de la Bastide M."/>
            <person name="Spiegel L."/>
            <person name="Nascimento L."/>
            <person name="Zutavern T."/>
            <person name="O'Shaughnessy A."/>
            <person name="Dike S."/>
            <person name="Dedhia N."/>
            <person name="Preston R."/>
            <person name="Balija V."/>
            <person name="McCombie W.R."/>
            <person name="Chow T."/>
            <person name="Chen H."/>
            <person name="Chung M."/>
            <person name="Chen C."/>
            <person name="Shaw J."/>
            <person name="Wu H."/>
            <person name="Hsiao K."/>
            <person name="Chao Y."/>
            <person name="Chu M."/>
            <person name="Cheng C."/>
            <person name="Hour A."/>
            <person name="Lee P."/>
            <person name="Lin S."/>
            <person name="Lin Y."/>
            <person name="Liou J."/>
            <person name="Liu S."/>
            <person name="Hsing Y."/>
            <person name="Raghuvanshi S."/>
            <person name="Mohanty A."/>
            <person name="Bharti A.K."/>
            <person name="Gaur A."/>
            <person name="Gupta V."/>
            <person name="Kumar D."/>
            <person name="Ravi V."/>
            <person name="Vij S."/>
            <person name="Kapur A."/>
            <person name="Khurana P."/>
            <person name="Khurana P."/>
            <person name="Khurana J.P."/>
            <person name="Tyagi A.K."/>
            <person name="Gaikwad K."/>
            <person name="Singh A."/>
            <person name="Dalal V."/>
            <person name="Srivastava S."/>
            <person name="Dixit A."/>
            <person name="Pal A.K."/>
            <person name="Ghazi I.A."/>
            <person name="Yadav M."/>
            <person name="Pandit A."/>
            <person name="Bhargava A."/>
            <person name="Sureshbabu K."/>
            <person name="Batra K."/>
            <person name="Sharma T.R."/>
            <person name="Mohapatra T."/>
            <person name="Singh N.K."/>
            <person name="Messing J."/>
            <person name="Nelson A.B."/>
            <person name="Fuks G."/>
            <person name="Kavchok S."/>
            <person name="Keizer G."/>
            <person name="Linton E."/>
            <person name="Llaca V."/>
            <person name="Song R."/>
            <person name="Tanyolac B."/>
            <person name="Young S."/>
            <person name="Ho-Il K."/>
            <person name="Hahn J.H."/>
            <person name="Sangsakoo G."/>
            <person name="Vanavichit A."/>
            <person name="de Mattos Luiz.A.T."/>
            <person name="Zimmer P.D."/>
            <person name="Malone G."/>
            <person name="Dellagostin O."/>
            <person name="de Oliveira A.C."/>
            <person name="Bevan M."/>
            <person name="Bancroft I."/>
            <person name="Minx P."/>
            <person name="Cordum H."/>
            <person name="Wilson R."/>
            <person name="Cheng Z."/>
            <person name="Jin W."/>
            <person name="Jiang J."/>
            <person name="Leong S.A."/>
            <person name="Iwama H."/>
            <person name="Gojobori T."/>
            <person name="Itoh T."/>
            <person name="Niimura Y."/>
            <person name="Fujii Y."/>
            <person name="Habara T."/>
            <person name="Sakai H."/>
            <person name="Sato Y."/>
            <person name="Wilson G."/>
            <person name="Kumar K."/>
            <person name="McCouch S."/>
            <person name="Juretic N."/>
            <person name="Hoen D."/>
            <person name="Wright S."/>
            <person name="Bruskiewich R."/>
            <person name="Bureau T."/>
            <person name="Miyao A."/>
            <person name="Hirochika H."/>
            <person name="Nishikawa T."/>
            <person name="Kadowaki K."/>
            <person name="Sugiura M."/>
            <person name="Burr B."/>
            <person name="Sasaki T."/>
        </authorList>
    </citation>
    <scope>NUCLEOTIDE SEQUENCE [LARGE SCALE GENOMIC DNA]</scope>
    <source>
        <strain evidence="12">cv. Nipponbare</strain>
    </source>
</reference>
<dbReference type="InterPro" id="IPR032838">
    <property type="entry name" value="Vwaint_dom"/>
</dbReference>
<proteinExistence type="inferred from homology"/>
<dbReference type="CDD" id="cd01466">
    <property type="entry name" value="vWA_C3HC4_type"/>
    <property type="match status" value="1"/>
</dbReference>
<dbReference type="PANTHER" id="PTHR10579">
    <property type="entry name" value="CALCIUM-ACTIVATED CHLORIDE CHANNEL REGULATOR"/>
    <property type="match status" value="1"/>
</dbReference>
<dbReference type="InterPro" id="IPR002035">
    <property type="entry name" value="VWF_A"/>
</dbReference>
<keyword evidence="6 9" id="KW-0472">Membrane</keyword>
<evidence type="ECO:0000256" key="1">
    <source>
        <dbReference type="ARBA" id="ARBA00004651"/>
    </source>
</evidence>
<sequence length="626" mass="68445">MAYNDDEQTAPTSTATEPARPTVGITGQLVKQVRLNKYHNDVASMAPHDQELLLELRGSSSSTDRAGLDLVAVIDVSGSMDGDRIDKVKTALQFVIRKLSDLDRLCIVTFCTNATRLCPLRFVTAAAQAELKALVDGLKAYGDTNMKGGLETGMSVVDGRSLAAGRAVSVMLMSDGYQNHGGDARDVHLKNVPVYTFSFGASHDSNLLEAIARKSLGGTFNYVADSANLTGPFSQLLGGLLTIIAQDLELTVTRFHGEVTIKRVVWVDAGTYPQTTASDGSSVTVSFGTLYSAEARRVIVYLALADKTASPPYDANVCLAQYRFTFQAQQVTSNPDLITIKRRPSAAPGAARKPQPVENELARRQHADMIRAARDMAEANKMEDARNKLEEARKALEENFNQAANPTVAMLLEELRQLRGLMERQYLYNKEGRPYAASSLASHDRQRVATRGQADGVRLYTTPHMDTYLKQAEQFEKNPDEAPPPATKHVPEPDQVVDQEPPAPPAEADVVPDVPRDMAAGDRRTLSAALRVAAAVLSLAAFVLMASVRTSGWDSDRYDLYEQYYRYALGVNLIVCVYSTAQAVVEIGRLISPRFAASLNPITYCVSLFLDQASPIHTIHRCWRTS</sequence>
<feature type="transmembrane region" description="Helical" evidence="9">
    <location>
        <begin position="567"/>
        <end position="585"/>
    </location>
</feature>
<evidence type="ECO:0000256" key="4">
    <source>
        <dbReference type="ARBA" id="ARBA00022692"/>
    </source>
</evidence>
<feature type="region of interest" description="Disordered" evidence="8">
    <location>
        <begin position="476"/>
        <end position="513"/>
    </location>
</feature>
<dbReference type="InterPro" id="IPR051266">
    <property type="entry name" value="CLCR"/>
</dbReference>
<keyword evidence="5 9" id="KW-1133">Transmembrane helix</keyword>
<feature type="coiled-coil region" evidence="7">
    <location>
        <begin position="372"/>
        <end position="402"/>
    </location>
</feature>
<evidence type="ECO:0000259" key="10">
    <source>
        <dbReference type="PROSITE" id="PS50234"/>
    </source>
</evidence>
<dbReference type="InterPro" id="IPR006702">
    <property type="entry name" value="CASP_dom"/>
</dbReference>
<dbReference type="Pfam" id="PF14624">
    <property type="entry name" value="Vwaint"/>
    <property type="match status" value="1"/>
</dbReference>
<keyword evidence="4 9" id="KW-0812">Transmembrane</keyword>
<evidence type="ECO:0000256" key="2">
    <source>
        <dbReference type="ARBA" id="ARBA00007651"/>
    </source>
</evidence>
<evidence type="ECO:0000256" key="3">
    <source>
        <dbReference type="ARBA" id="ARBA00022475"/>
    </source>
</evidence>
<dbReference type="Gene3D" id="3.40.50.410">
    <property type="entry name" value="von Willebrand factor, type A domain"/>
    <property type="match status" value="1"/>
</dbReference>
<comment type="similarity">
    <text evidence="2">Belongs to the Casparian strip membrane proteins (CASP) family.</text>
</comment>
<dbReference type="PANTHER" id="PTHR10579:SF129">
    <property type="entry name" value="OS01G0640200 PROTEIN"/>
    <property type="match status" value="1"/>
</dbReference>
<dbReference type="AlphaFoldDB" id="A0A0P0V5S3"/>
<dbReference type="PaxDb" id="39947-A0A0P0V5S3"/>
<dbReference type="SMR" id="A0A0P0V5S3"/>
<evidence type="ECO:0000256" key="8">
    <source>
        <dbReference type="SAM" id="MobiDB-lite"/>
    </source>
</evidence>